<evidence type="ECO:0000313" key="2">
    <source>
        <dbReference type="EMBL" id="MBK9716614.1"/>
    </source>
</evidence>
<comment type="caution">
    <text evidence="2">The sequence shown here is derived from an EMBL/GenBank/DDBJ whole genome shotgun (WGS) entry which is preliminary data.</text>
</comment>
<name>A0A9D7S891_9BACT</name>
<dbReference type="EMBL" id="JADKFW010000004">
    <property type="protein sequence ID" value="MBK9716614.1"/>
    <property type="molecule type" value="Genomic_DNA"/>
</dbReference>
<accession>A0A9D7S891</accession>
<feature type="chain" id="PRO_5039501510" evidence="1">
    <location>
        <begin position="21"/>
        <end position="543"/>
    </location>
</feature>
<dbReference type="Proteomes" id="UP000808349">
    <property type="component" value="Unassembled WGS sequence"/>
</dbReference>
<protein>
    <submittedName>
        <fullName evidence="2">Uncharacterized protein</fullName>
    </submittedName>
</protein>
<evidence type="ECO:0000256" key="1">
    <source>
        <dbReference type="SAM" id="SignalP"/>
    </source>
</evidence>
<keyword evidence="1" id="KW-0732">Signal</keyword>
<feature type="signal peptide" evidence="1">
    <location>
        <begin position="1"/>
        <end position="20"/>
    </location>
</feature>
<sequence length="543" mass="58589">MKQIIFTLFILGSLVSSLMAQVSFKYQGVARNAQNAPLVNQNIALRLSILNAANTPVYSETHATKTSDLGIFNVNVCGGANPSGSCATIDWSAAGYQLKVELDPTGGSTFVNMGNSPILQVPIASYATKAGSVVGDNDGNPQNEIQSLSFNKATNELSISQGNKVDLTLPKDDVDTTNEIQKISLDTTNNEVILSKGGGSFILPSSGASLWKKVGNDLVYQHTANTGITFNQGKFAINFSPTTIKSYLSSTIGWSEEYSAKPTNTGIPQKTVTYGSEIIEYPVTLTRHFTRFNTDTMWKATTFNYVFQPGSSPGYVTQTDAYSQAANGTTPVRVLSARQEGSGGLGNFHAYIGNRLGATAGVIGINISGNTVITPFVGIYNASNNVFGLFFNASGQATFSAQVKNFVEDHPRDASKQIWYACVEGPEAAAFNRGTGQLVNGEGEVKFPEHFELTINPNTLTIQITPLSAESEGIAVIEKTATGFKVKELRKGTGTYQFDWEAKGVRKGYENYEPVRDRMKVQDVSKEVIDVNNPLPYQVINKK</sequence>
<reference evidence="2 3" key="1">
    <citation type="submission" date="2020-10" db="EMBL/GenBank/DDBJ databases">
        <title>Connecting structure to function with the recovery of over 1000 high-quality activated sludge metagenome-assembled genomes encoding full-length rRNA genes using long-read sequencing.</title>
        <authorList>
            <person name="Singleton C.M."/>
            <person name="Petriglieri F."/>
            <person name="Kristensen J.M."/>
            <person name="Kirkegaard R.H."/>
            <person name="Michaelsen T.Y."/>
            <person name="Andersen M.H."/>
            <person name="Karst S.M."/>
            <person name="Dueholm M.S."/>
            <person name="Nielsen P.H."/>
            <person name="Albertsen M."/>
        </authorList>
    </citation>
    <scope>NUCLEOTIDE SEQUENCE [LARGE SCALE GENOMIC DNA]</scope>
    <source>
        <strain evidence="2">Ribe_18-Q3-R11-54_BAT3C.373</strain>
    </source>
</reference>
<organism evidence="2 3">
    <name type="scientific">Candidatus Defluviibacterium haderslevense</name>
    <dbReference type="NCBI Taxonomy" id="2981993"/>
    <lineage>
        <taxon>Bacteria</taxon>
        <taxon>Pseudomonadati</taxon>
        <taxon>Bacteroidota</taxon>
        <taxon>Saprospiria</taxon>
        <taxon>Saprospirales</taxon>
        <taxon>Saprospiraceae</taxon>
        <taxon>Candidatus Defluviibacterium</taxon>
    </lineage>
</organism>
<evidence type="ECO:0000313" key="3">
    <source>
        <dbReference type="Proteomes" id="UP000808349"/>
    </source>
</evidence>
<proteinExistence type="predicted"/>
<gene>
    <name evidence="2" type="ORF">IPO85_03680</name>
</gene>
<dbReference type="AlphaFoldDB" id="A0A9D7S891"/>